<evidence type="ECO:0000313" key="3">
    <source>
        <dbReference type="EMBL" id="KAG8076729.1"/>
    </source>
</evidence>
<dbReference type="Proteomes" id="UP000729402">
    <property type="component" value="Unassembled WGS sequence"/>
</dbReference>
<accession>A0A8J5W4V4</accession>
<evidence type="ECO:0000256" key="1">
    <source>
        <dbReference type="SAM" id="MobiDB-lite"/>
    </source>
</evidence>
<evidence type="ECO:0000256" key="2">
    <source>
        <dbReference type="SAM" id="Phobius"/>
    </source>
</evidence>
<protein>
    <submittedName>
        <fullName evidence="3">Uncharacterized protein</fullName>
    </submittedName>
</protein>
<keyword evidence="2" id="KW-0812">Transmembrane</keyword>
<keyword evidence="2" id="KW-0472">Membrane</keyword>
<dbReference type="AlphaFoldDB" id="A0A8J5W4V4"/>
<keyword evidence="4" id="KW-1185">Reference proteome</keyword>
<organism evidence="3 4">
    <name type="scientific">Zizania palustris</name>
    <name type="common">Northern wild rice</name>
    <dbReference type="NCBI Taxonomy" id="103762"/>
    <lineage>
        <taxon>Eukaryota</taxon>
        <taxon>Viridiplantae</taxon>
        <taxon>Streptophyta</taxon>
        <taxon>Embryophyta</taxon>
        <taxon>Tracheophyta</taxon>
        <taxon>Spermatophyta</taxon>
        <taxon>Magnoliopsida</taxon>
        <taxon>Liliopsida</taxon>
        <taxon>Poales</taxon>
        <taxon>Poaceae</taxon>
        <taxon>BOP clade</taxon>
        <taxon>Oryzoideae</taxon>
        <taxon>Oryzeae</taxon>
        <taxon>Zizaniinae</taxon>
        <taxon>Zizania</taxon>
    </lineage>
</organism>
<evidence type="ECO:0000313" key="4">
    <source>
        <dbReference type="Proteomes" id="UP000729402"/>
    </source>
</evidence>
<proteinExistence type="predicted"/>
<reference evidence="3" key="1">
    <citation type="journal article" date="2021" name="bioRxiv">
        <title>Whole Genome Assembly and Annotation of Northern Wild Rice, Zizania palustris L., Supports a Whole Genome Duplication in the Zizania Genus.</title>
        <authorList>
            <person name="Haas M."/>
            <person name="Kono T."/>
            <person name="Macchietto M."/>
            <person name="Millas R."/>
            <person name="McGilp L."/>
            <person name="Shao M."/>
            <person name="Duquette J."/>
            <person name="Hirsch C.N."/>
            <person name="Kimball J."/>
        </authorList>
    </citation>
    <scope>NUCLEOTIDE SEQUENCE</scope>
    <source>
        <tissue evidence="3">Fresh leaf tissue</tissue>
    </source>
</reference>
<name>A0A8J5W4V4_ZIZPA</name>
<feature type="transmembrane region" description="Helical" evidence="2">
    <location>
        <begin position="51"/>
        <end position="73"/>
    </location>
</feature>
<keyword evidence="2" id="KW-1133">Transmembrane helix</keyword>
<feature type="region of interest" description="Disordered" evidence="1">
    <location>
        <begin position="1"/>
        <end position="32"/>
    </location>
</feature>
<gene>
    <name evidence="3" type="ORF">GUJ93_ZPchr0006g41403</name>
</gene>
<sequence>MDPSGLREATDPAGSGASSPPPPKELGPAVAWSGAAEAGRSQPALGLGGDVLPLLAFLAPCFLICAGCLNLALGRTQFGYVTVAYDVSLQIRVCE</sequence>
<reference evidence="3" key="2">
    <citation type="submission" date="2021-02" db="EMBL/GenBank/DDBJ databases">
        <authorList>
            <person name="Kimball J.A."/>
            <person name="Haas M.W."/>
            <person name="Macchietto M."/>
            <person name="Kono T."/>
            <person name="Duquette J."/>
            <person name="Shao M."/>
        </authorList>
    </citation>
    <scope>NUCLEOTIDE SEQUENCE</scope>
    <source>
        <tissue evidence="3">Fresh leaf tissue</tissue>
    </source>
</reference>
<comment type="caution">
    <text evidence="3">The sequence shown here is derived from an EMBL/GenBank/DDBJ whole genome shotgun (WGS) entry which is preliminary data.</text>
</comment>
<dbReference type="EMBL" id="JAAALK010000283">
    <property type="protein sequence ID" value="KAG8076729.1"/>
    <property type="molecule type" value="Genomic_DNA"/>
</dbReference>